<dbReference type="SUPFAM" id="SSF143430">
    <property type="entry name" value="TTP0101/SSO1404-like"/>
    <property type="match status" value="1"/>
</dbReference>
<evidence type="ECO:0000256" key="2">
    <source>
        <dbReference type="ARBA" id="ARBA00009959"/>
    </source>
</evidence>
<dbReference type="EC" id="3.1.-.-" evidence="9"/>
<dbReference type="PATRIC" id="fig|1423760.3.peg.34"/>
<reference evidence="11 12" key="1">
    <citation type="journal article" date="2015" name="Genome Announc.">
        <title>Expanding the biotechnology potential of lactobacilli through comparative genomics of 213 strains and associated genera.</title>
        <authorList>
            <person name="Sun Z."/>
            <person name="Harris H.M."/>
            <person name="McCann A."/>
            <person name="Guo C."/>
            <person name="Argimon S."/>
            <person name="Zhang W."/>
            <person name="Yang X."/>
            <person name="Jeffery I.B."/>
            <person name="Cooney J.C."/>
            <person name="Kagawa T.F."/>
            <person name="Liu W."/>
            <person name="Song Y."/>
            <person name="Salvetti E."/>
            <person name="Wrobel A."/>
            <person name="Rasinkangas P."/>
            <person name="Parkhill J."/>
            <person name="Rea M.C."/>
            <person name="O'Sullivan O."/>
            <person name="Ritari J."/>
            <person name="Douillard F.P."/>
            <person name="Paul Ross R."/>
            <person name="Yang R."/>
            <person name="Briner A.E."/>
            <person name="Felis G.E."/>
            <person name="de Vos W.M."/>
            <person name="Barrangou R."/>
            <person name="Klaenhammer T.R."/>
            <person name="Caufield P.W."/>
            <person name="Cui Y."/>
            <person name="Zhang H."/>
            <person name="O'Toole P.W."/>
        </authorList>
    </citation>
    <scope>NUCLEOTIDE SEQUENCE [LARGE SCALE GENOMIC DNA]</scope>
    <source>
        <strain evidence="11 12">DSM 15946</strain>
    </source>
</reference>
<protein>
    <recommendedName>
        <fullName evidence="9">CRISPR-associated endoribonuclease Cas2</fullName>
        <ecNumber evidence="9">3.1.-.-</ecNumber>
    </recommendedName>
</protein>
<dbReference type="GO" id="GO:0004521">
    <property type="term" value="F:RNA endonuclease activity"/>
    <property type="evidence" value="ECO:0007669"/>
    <property type="project" value="UniProtKB-UniRule"/>
</dbReference>
<keyword evidence="4 9" id="KW-0479">Metal-binding</keyword>
<evidence type="ECO:0000256" key="4">
    <source>
        <dbReference type="ARBA" id="ARBA00022723"/>
    </source>
</evidence>
<keyword evidence="6 9" id="KW-0378">Hydrolase</keyword>
<evidence type="ECO:0000256" key="9">
    <source>
        <dbReference type="HAMAP-Rule" id="MF_01471"/>
    </source>
</evidence>
<dbReference type="AlphaFoldDB" id="A0A0R1U6H9"/>
<feature type="binding site" evidence="9">
    <location>
        <position position="9"/>
    </location>
    <ligand>
        <name>Mg(2+)</name>
        <dbReference type="ChEBI" id="CHEBI:18420"/>
        <note>catalytic</note>
    </ligand>
</feature>
<organism evidence="11 12">
    <name type="scientific">Limosilactobacillus ingluviei DSM 15946</name>
    <dbReference type="NCBI Taxonomy" id="1423760"/>
    <lineage>
        <taxon>Bacteria</taxon>
        <taxon>Bacillati</taxon>
        <taxon>Bacillota</taxon>
        <taxon>Bacilli</taxon>
        <taxon>Lactobacillales</taxon>
        <taxon>Lactobacillaceae</taxon>
        <taxon>Limosilactobacillus</taxon>
    </lineage>
</organism>
<evidence type="ECO:0000313" key="11">
    <source>
        <dbReference type="EMBL" id="KRL88825.1"/>
    </source>
</evidence>
<evidence type="ECO:0000313" key="12">
    <source>
        <dbReference type="Proteomes" id="UP000050816"/>
    </source>
</evidence>
<dbReference type="GO" id="GO:0046872">
    <property type="term" value="F:metal ion binding"/>
    <property type="evidence" value="ECO:0007669"/>
    <property type="project" value="UniProtKB-UniRule"/>
</dbReference>
<evidence type="ECO:0000256" key="8">
    <source>
        <dbReference type="ARBA" id="ARBA00023118"/>
    </source>
</evidence>
<keyword evidence="5 9" id="KW-0255">Endonuclease</keyword>
<dbReference type="HAMAP" id="MF_01471">
    <property type="entry name" value="Cas2"/>
    <property type="match status" value="1"/>
</dbReference>
<keyword evidence="8 9" id="KW-0051">Antiviral defense</keyword>
<evidence type="ECO:0000256" key="7">
    <source>
        <dbReference type="ARBA" id="ARBA00022842"/>
    </source>
</evidence>
<dbReference type="CDD" id="cd09725">
    <property type="entry name" value="Cas2_I_II_III"/>
    <property type="match status" value="1"/>
</dbReference>
<accession>A0A0R1U6H9</accession>
<sequence length="97" mass="11223">MMMVVVAYDVKTSDPQGARRLRRVAKQCLNYGQRAQNSVFECLIDETNFQKLKLELLAIIDEEQDSLRFYRLGNHYQGKIEVYGAKQTLALDEPLII</sequence>
<comment type="function">
    <text evidence="9">CRISPR (clustered regularly interspaced short palindromic repeat), is an adaptive immune system that provides protection against mobile genetic elements (viruses, transposable elements and conjugative plasmids). CRISPR clusters contain sequences complementary to antecedent mobile elements and target invading nucleic acids. CRISPR clusters are transcribed and processed into CRISPR RNA (crRNA). Functions as a ssRNA-specific endoribonuclease. Involved in the integration of spacer DNA into the CRISPR cassette.</text>
</comment>
<dbReference type="InterPro" id="IPR021127">
    <property type="entry name" value="CRISPR_associated_Cas2"/>
</dbReference>
<name>A0A0R1U6H9_9LACO</name>
<dbReference type="PANTHER" id="PTHR34405">
    <property type="entry name" value="CRISPR-ASSOCIATED ENDORIBONUCLEASE CAS2"/>
    <property type="match status" value="1"/>
</dbReference>
<dbReference type="PANTHER" id="PTHR34405:SF3">
    <property type="entry name" value="CRISPR-ASSOCIATED ENDORIBONUCLEASE CAS2 3"/>
    <property type="match status" value="1"/>
</dbReference>
<evidence type="ECO:0000256" key="6">
    <source>
        <dbReference type="ARBA" id="ARBA00022801"/>
    </source>
</evidence>
<evidence type="ECO:0000256" key="10">
    <source>
        <dbReference type="PIRNR" id="PIRNR032582"/>
    </source>
</evidence>
<dbReference type="Pfam" id="PF09827">
    <property type="entry name" value="CRISPR_Cas2"/>
    <property type="match status" value="1"/>
</dbReference>
<dbReference type="Gene3D" id="3.30.70.240">
    <property type="match status" value="1"/>
</dbReference>
<comment type="caution">
    <text evidence="11">The sequence shown here is derived from an EMBL/GenBank/DDBJ whole genome shotgun (WGS) entry which is preliminary data.</text>
</comment>
<comment type="subunit">
    <text evidence="9">Homodimer, forms a heterotetramer with a Cas1 homodimer.</text>
</comment>
<evidence type="ECO:0000256" key="1">
    <source>
        <dbReference type="ARBA" id="ARBA00001946"/>
    </source>
</evidence>
<dbReference type="InterPro" id="IPR019199">
    <property type="entry name" value="Virulence_VapD/CRISPR_Cas2"/>
</dbReference>
<keyword evidence="3 9" id="KW-0540">Nuclease</keyword>
<proteinExistence type="inferred from homology"/>
<dbReference type="EMBL" id="AZFK01000063">
    <property type="protein sequence ID" value="KRL88825.1"/>
    <property type="molecule type" value="Genomic_DNA"/>
</dbReference>
<comment type="cofactor">
    <cofactor evidence="1 9">
        <name>Mg(2+)</name>
        <dbReference type="ChEBI" id="CHEBI:18420"/>
    </cofactor>
</comment>
<evidence type="ECO:0000256" key="5">
    <source>
        <dbReference type="ARBA" id="ARBA00022759"/>
    </source>
</evidence>
<dbReference type="GO" id="GO:0016787">
    <property type="term" value="F:hydrolase activity"/>
    <property type="evidence" value="ECO:0007669"/>
    <property type="project" value="UniProtKB-KW"/>
</dbReference>
<dbReference type="GO" id="GO:0051607">
    <property type="term" value="P:defense response to virus"/>
    <property type="evidence" value="ECO:0007669"/>
    <property type="project" value="UniProtKB-UniRule"/>
</dbReference>
<dbReference type="GO" id="GO:0043571">
    <property type="term" value="P:maintenance of CRISPR repeat elements"/>
    <property type="evidence" value="ECO:0007669"/>
    <property type="project" value="UniProtKB-UniRule"/>
</dbReference>
<dbReference type="PIRSF" id="PIRSF032582">
    <property type="entry name" value="Cas2"/>
    <property type="match status" value="1"/>
</dbReference>
<evidence type="ECO:0000256" key="3">
    <source>
        <dbReference type="ARBA" id="ARBA00022722"/>
    </source>
</evidence>
<comment type="similarity">
    <text evidence="2 9 10">Belongs to the CRISPR-associated endoribonuclease Cas2 protein family.</text>
</comment>
<dbReference type="NCBIfam" id="TIGR01573">
    <property type="entry name" value="cas2"/>
    <property type="match status" value="1"/>
</dbReference>
<gene>
    <name evidence="9" type="primary">cas2</name>
    <name evidence="11" type="ORF">FC43_GL000031</name>
</gene>
<keyword evidence="7 9" id="KW-0460">Magnesium</keyword>
<dbReference type="RefSeq" id="WP_420865142.1">
    <property type="nucleotide sequence ID" value="NZ_AZFK01000063.1"/>
</dbReference>
<dbReference type="Proteomes" id="UP000050816">
    <property type="component" value="Unassembled WGS sequence"/>
</dbReference>